<feature type="binding site" evidence="3">
    <location>
        <begin position="128"/>
        <end position="131"/>
    </location>
    <ligand>
        <name>GTP</name>
        <dbReference type="ChEBI" id="CHEBI:37565"/>
    </ligand>
</feature>
<dbReference type="PANTHER" id="PTHR45697">
    <property type="entry name" value="ADP-RIBOSYLATION FACTOR-LIKE PROTEIN 2-RELATED"/>
    <property type="match status" value="1"/>
</dbReference>
<dbReference type="SMART" id="SM00177">
    <property type="entry name" value="ARF"/>
    <property type="match status" value="1"/>
</dbReference>
<protein>
    <recommendedName>
        <fullName evidence="6">ADP-ribosylation factor</fullName>
    </recommendedName>
</protein>
<dbReference type="AlphaFoldDB" id="A0AAD8USK3"/>
<evidence type="ECO:0000256" key="3">
    <source>
        <dbReference type="PIRSR" id="PIRSR606689-1"/>
    </source>
</evidence>
<reference evidence="4" key="1">
    <citation type="submission" date="2023-08" db="EMBL/GenBank/DDBJ databases">
        <title>Draft sequence of the Babesia gibsoni genome.</title>
        <authorList>
            <person name="Yamagishi J.Y."/>
            <person name="Xuan X.X."/>
        </authorList>
    </citation>
    <scope>NUCLEOTIDE SEQUENCE</scope>
    <source>
        <strain evidence="4">Azabu</strain>
    </source>
</reference>
<dbReference type="GO" id="GO:0005525">
    <property type="term" value="F:GTP binding"/>
    <property type="evidence" value="ECO:0007669"/>
    <property type="project" value="UniProtKB-KW"/>
</dbReference>
<keyword evidence="5" id="KW-1185">Reference proteome</keyword>
<organism evidence="4 5">
    <name type="scientific">Babesia gibsoni</name>
    <dbReference type="NCBI Taxonomy" id="33632"/>
    <lineage>
        <taxon>Eukaryota</taxon>
        <taxon>Sar</taxon>
        <taxon>Alveolata</taxon>
        <taxon>Apicomplexa</taxon>
        <taxon>Aconoidasida</taxon>
        <taxon>Piroplasmida</taxon>
        <taxon>Babesiidae</taxon>
        <taxon>Babesia</taxon>
    </lineage>
</organism>
<gene>
    <name evidence="4" type="ORF">BgAZ_109060</name>
</gene>
<keyword evidence="2 3" id="KW-0342">GTP-binding</keyword>
<evidence type="ECO:0000256" key="2">
    <source>
        <dbReference type="ARBA" id="ARBA00023134"/>
    </source>
</evidence>
<evidence type="ECO:0000313" key="5">
    <source>
        <dbReference type="Proteomes" id="UP001230268"/>
    </source>
</evidence>
<comment type="caution">
    <text evidence="4">The sequence shown here is derived from an EMBL/GenBank/DDBJ whole genome shotgun (WGS) entry which is preliminary data.</text>
</comment>
<accession>A0AAD8USK3</accession>
<evidence type="ECO:0008006" key="6">
    <source>
        <dbReference type="Google" id="ProtNLM"/>
    </source>
</evidence>
<proteinExistence type="predicted"/>
<dbReference type="InterPro" id="IPR006689">
    <property type="entry name" value="Small_GTPase_ARF/SAR"/>
</dbReference>
<name>A0AAD8USK3_BABGI</name>
<keyword evidence="1 3" id="KW-0547">Nucleotide-binding</keyword>
<dbReference type="Gene3D" id="3.40.50.300">
    <property type="entry name" value="P-loop containing nucleotide triphosphate hydrolases"/>
    <property type="match status" value="1"/>
</dbReference>
<evidence type="ECO:0000256" key="1">
    <source>
        <dbReference type="ARBA" id="ARBA00022741"/>
    </source>
</evidence>
<dbReference type="Pfam" id="PF00025">
    <property type="entry name" value="Arf"/>
    <property type="match status" value="1"/>
</dbReference>
<sequence length="195" mass="21920">MGGKFSCLKRTPLRVSRSPVFQTRLFGLEGSGKRSIIAFLKHGVVAYNNVYDEANSNMHWITHNKVRMLFWVSVNAVDKDALTESTGVRALIYVVDGSSPESIAQSRDHLAQQLENVNDTPHLLIFLNKCDKPSFAFLEEAHYALGLDNITDRHVRIYSTSAITGEGIREGIEWLCSKFYVNRGSYIPRKGGSRL</sequence>
<evidence type="ECO:0000313" key="4">
    <source>
        <dbReference type="EMBL" id="KAK1445000.1"/>
    </source>
</evidence>
<dbReference type="EMBL" id="JAVEPI010000001">
    <property type="protein sequence ID" value="KAK1445000.1"/>
    <property type="molecule type" value="Genomic_DNA"/>
</dbReference>
<dbReference type="Proteomes" id="UP001230268">
    <property type="component" value="Unassembled WGS sequence"/>
</dbReference>
<dbReference type="InterPro" id="IPR027417">
    <property type="entry name" value="P-loop_NTPase"/>
</dbReference>
<dbReference type="SUPFAM" id="SSF52540">
    <property type="entry name" value="P-loop containing nucleoside triphosphate hydrolases"/>
    <property type="match status" value="1"/>
</dbReference>
<dbReference type="InterPro" id="IPR044612">
    <property type="entry name" value="ARL2/3"/>
</dbReference>
<dbReference type="GO" id="GO:0003924">
    <property type="term" value="F:GTPase activity"/>
    <property type="evidence" value="ECO:0007669"/>
    <property type="project" value="InterPro"/>
</dbReference>